<name>A0A344TYK5_9ACTN</name>
<protein>
    <recommendedName>
        <fullName evidence="4">UL36 very large tegument protein</fullName>
    </recommendedName>
</protein>
<dbReference type="EMBL" id="CP030862">
    <property type="protein sequence ID" value="AXE23726.1"/>
    <property type="molecule type" value="Genomic_DNA"/>
</dbReference>
<feature type="compositionally biased region" description="Low complexity" evidence="1">
    <location>
        <begin position="273"/>
        <end position="289"/>
    </location>
</feature>
<keyword evidence="3" id="KW-1185">Reference proteome</keyword>
<dbReference type="OrthoDB" id="4336488at2"/>
<feature type="region of interest" description="Disordered" evidence="1">
    <location>
        <begin position="167"/>
        <end position="397"/>
    </location>
</feature>
<feature type="compositionally biased region" description="Low complexity" evidence="1">
    <location>
        <begin position="349"/>
        <end position="363"/>
    </location>
</feature>
<evidence type="ECO:0000313" key="2">
    <source>
        <dbReference type="EMBL" id="AXE23726.1"/>
    </source>
</evidence>
<dbReference type="Proteomes" id="UP000252004">
    <property type="component" value="Chromosome"/>
</dbReference>
<reference evidence="2 3" key="1">
    <citation type="submission" date="2018-01" db="EMBL/GenBank/DDBJ databases">
        <title>Draft genome Sequence of streptomyces globosus LZH-48.</title>
        <authorList>
            <person name="Ran K."/>
            <person name="Li Z."/>
            <person name="Wei S."/>
            <person name="Dong R."/>
        </authorList>
    </citation>
    <scope>NUCLEOTIDE SEQUENCE [LARGE SCALE GENOMIC DNA]</scope>
    <source>
        <strain evidence="2 3">LZH-48</strain>
    </source>
</reference>
<accession>A0A344TYK5</accession>
<organism evidence="2 3">
    <name type="scientific">Streptomyces globosus</name>
    <dbReference type="NCBI Taxonomy" id="68209"/>
    <lineage>
        <taxon>Bacteria</taxon>
        <taxon>Bacillati</taxon>
        <taxon>Actinomycetota</taxon>
        <taxon>Actinomycetes</taxon>
        <taxon>Kitasatosporales</taxon>
        <taxon>Streptomycetaceae</taxon>
        <taxon>Streptomyces</taxon>
    </lineage>
</organism>
<evidence type="ECO:0008006" key="4">
    <source>
        <dbReference type="Google" id="ProtNLM"/>
    </source>
</evidence>
<feature type="compositionally biased region" description="Gly residues" evidence="1">
    <location>
        <begin position="262"/>
        <end position="272"/>
    </location>
</feature>
<feature type="compositionally biased region" description="Pro residues" evidence="1">
    <location>
        <begin position="217"/>
        <end position="226"/>
    </location>
</feature>
<feature type="compositionally biased region" description="Low complexity" evidence="1">
    <location>
        <begin position="167"/>
        <end position="180"/>
    </location>
</feature>
<gene>
    <name evidence="2" type="ORF">C0216_09840</name>
</gene>
<dbReference type="RefSeq" id="WP_114054905.1">
    <property type="nucleotide sequence ID" value="NZ_CP030862.1"/>
</dbReference>
<feature type="compositionally biased region" description="Low complexity" evidence="1">
    <location>
        <begin position="229"/>
        <end position="238"/>
    </location>
</feature>
<proteinExistence type="predicted"/>
<dbReference type="KEGG" id="sgz:C0216_09840"/>
<sequence length="611" mass="60432">METATSPATARLSGYLRGLTRRLDPGAGWYGEFLRRDPEGLRACLEGEALPPWDVVESLLADLEAASGAGIAAREVRYAAWLRAEAAAEWDRLPGGAEELRAHVAAAAAQRTACEAALHALTARLAGAADRTEAAALASEHAWLRDDTARAASRHADLTARLAALAPAPGPAHPADALPAVPAQPYARPPASGGGGGEGQGRPARSEPARGGEPAPDRTPPAPPTAVQPGHSPLGGAAPHPPPAPVQGAHPASDEAPDPGLYGAGRPGGTGSAGVPPAGTARRAPAAHPADPPQAGPARQAPRGAEDADRSAEGGFPGGAPAAGDTEPDGGAGSAVAPPSRRRARKAGGARYAGAAAAEDAPPTGVPYDAGPVPAPAPAPRGARFAGASEAAAADPAATDPAAAGAAARPVAAPSSAASGTAPAAGPVVGPGAADGPAADIGWTVRELAGLRGAGRGGEAYALLCAAAGWPPERLPALADALGRAGLGADWATLLWEAAALPPERLAAVAAALGAAGRHADCAALLRQGVARPAADIAQAATALLDAGREREADAVLEAFVRARTAEDAARTARRDPDRLVPRLLRAAEAVSAGHRRDLVHALRVAKLPDS</sequence>
<feature type="compositionally biased region" description="Low complexity" evidence="1">
    <location>
        <begin position="380"/>
        <end position="397"/>
    </location>
</feature>
<evidence type="ECO:0000256" key="1">
    <source>
        <dbReference type="SAM" id="MobiDB-lite"/>
    </source>
</evidence>
<dbReference type="AlphaFoldDB" id="A0A344TYK5"/>
<evidence type="ECO:0000313" key="3">
    <source>
        <dbReference type="Proteomes" id="UP000252004"/>
    </source>
</evidence>